<proteinExistence type="predicted"/>
<reference evidence="1 2" key="1">
    <citation type="submission" date="2016-02" db="EMBL/GenBank/DDBJ databases">
        <title>Complete genome sequencing and analysis of ATSB10, Dyella thiooxydans isolated from rhizosphere soil of sunflower (Helianthus annuus L.).</title>
        <authorList>
            <person name="Lee Y."/>
            <person name="Hwangbo K."/>
            <person name="Chung H."/>
            <person name="Yoo J."/>
            <person name="Kim K.Y."/>
            <person name="Sa T.M."/>
            <person name="Um Y."/>
            <person name="Madhaiyan M."/>
        </authorList>
    </citation>
    <scope>NUCLEOTIDE SEQUENCE [LARGE SCALE GENOMIC DNA]</scope>
    <source>
        <strain evidence="1 2">ATSB10</strain>
    </source>
</reference>
<evidence type="ECO:0000313" key="2">
    <source>
        <dbReference type="Proteomes" id="UP000077255"/>
    </source>
</evidence>
<dbReference type="STRING" id="445710.ATSB10_09670"/>
<organism evidence="1 2">
    <name type="scientific">Dyella thiooxydans</name>
    <dbReference type="NCBI Taxonomy" id="445710"/>
    <lineage>
        <taxon>Bacteria</taxon>
        <taxon>Pseudomonadati</taxon>
        <taxon>Pseudomonadota</taxon>
        <taxon>Gammaproteobacteria</taxon>
        <taxon>Lysobacterales</taxon>
        <taxon>Rhodanobacteraceae</taxon>
        <taxon>Dyella</taxon>
    </lineage>
</organism>
<gene>
    <name evidence="1" type="ORF">ATSB10_09670</name>
</gene>
<keyword evidence="2" id="KW-1185">Reference proteome</keyword>
<sequence>MVDAATVYAEGMLAGLRTACNLIGRDDQGLIPPRLHMLVREWRARAIHNQWLAERGRPEALPDLPPREELLARIHAFLMTFPDTDHEH</sequence>
<evidence type="ECO:0000313" key="1">
    <source>
        <dbReference type="EMBL" id="AND68421.1"/>
    </source>
</evidence>
<dbReference type="Proteomes" id="UP000077255">
    <property type="component" value="Chromosome"/>
</dbReference>
<name>A0A160MYJ3_9GAMM</name>
<protein>
    <submittedName>
        <fullName evidence="1">Uncharacterized protein</fullName>
    </submittedName>
</protein>
<dbReference type="PATRIC" id="fig|445710.3.peg.964"/>
<dbReference type="AlphaFoldDB" id="A0A160MYJ3"/>
<dbReference type="KEGG" id="dtx:ATSB10_09670"/>
<accession>A0A160MYJ3</accession>
<dbReference type="EMBL" id="CP014841">
    <property type="protein sequence ID" value="AND68421.1"/>
    <property type="molecule type" value="Genomic_DNA"/>
</dbReference>